<dbReference type="InterPro" id="IPR029138">
    <property type="entry name" value="SNAPC5"/>
</dbReference>
<dbReference type="Proteomes" id="UP001153620">
    <property type="component" value="Chromosome 2"/>
</dbReference>
<gene>
    <name evidence="1" type="ORF">CHIRRI_LOCUS7307</name>
</gene>
<name>A0A9N9WTA7_9DIPT</name>
<proteinExistence type="predicted"/>
<dbReference type="EMBL" id="OU895878">
    <property type="protein sequence ID" value="CAG9804418.1"/>
    <property type="molecule type" value="Genomic_DNA"/>
</dbReference>
<dbReference type="GO" id="GO:0006384">
    <property type="term" value="P:transcription initiation at RNA polymerase III promoter"/>
    <property type="evidence" value="ECO:0007669"/>
    <property type="project" value="InterPro"/>
</dbReference>
<dbReference type="GO" id="GO:0006366">
    <property type="term" value="P:transcription by RNA polymerase II"/>
    <property type="evidence" value="ECO:0007669"/>
    <property type="project" value="InterPro"/>
</dbReference>
<evidence type="ECO:0000313" key="2">
    <source>
        <dbReference type="Proteomes" id="UP001153620"/>
    </source>
</evidence>
<accession>A0A9N9WTA7</accession>
<keyword evidence="2" id="KW-1185">Reference proteome</keyword>
<dbReference type="AlphaFoldDB" id="A0A9N9WTA7"/>
<evidence type="ECO:0000313" key="1">
    <source>
        <dbReference type="EMBL" id="CAG9804418.1"/>
    </source>
</evidence>
<protein>
    <submittedName>
        <fullName evidence="1">Uncharacterized protein</fullName>
    </submittedName>
</protein>
<reference evidence="1" key="2">
    <citation type="submission" date="2022-10" db="EMBL/GenBank/DDBJ databases">
        <authorList>
            <consortium name="ENA_rothamsted_submissions"/>
            <consortium name="culmorum"/>
            <person name="King R."/>
        </authorList>
    </citation>
    <scope>NUCLEOTIDE SEQUENCE</scope>
</reference>
<reference evidence="1" key="1">
    <citation type="submission" date="2022-01" db="EMBL/GenBank/DDBJ databases">
        <authorList>
            <person name="King R."/>
        </authorList>
    </citation>
    <scope>NUCLEOTIDE SEQUENCE</scope>
</reference>
<sequence>MDKSKVSPQEIYEVLEEQKKLQEVKTKLLGILNKVNQTINSLTVENLQLAQCIDLSDNEEQEVIPPNPVVSPPDPSFSYNQLEQSELINQQMIEIDVKPCFEEIDSDEELEHL</sequence>
<dbReference type="Pfam" id="PF15497">
    <property type="entry name" value="SNAPC5"/>
    <property type="match status" value="1"/>
</dbReference>
<organism evidence="1 2">
    <name type="scientific">Chironomus riparius</name>
    <dbReference type="NCBI Taxonomy" id="315576"/>
    <lineage>
        <taxon>Eukaryota</taxon>
        <taxon>Metazoa</taxon>
        <taxon>Ecdysozoa</taxon>
        <taxon>Arthropoda</taxon>
        <taxon>Hexapoda</taxon>
        <taxon>Insecta</taxon>
        <taxon>Pterygota</taxon>
        <taxon>Neoptera</taxon>
        <taxon>Endopterygota</taxon>
        <taxon>Diptera</taxon>
        <taxon>Nematocera</taxon>
        <taxon>Chironomoidea</taxon>
        <taxon>Chironomidae</taxon>
        <taxon>Chironominae</taxon>
        <taxon>Chironomus</taxon>
    </lineage>
</organism>
<dbReference type="GO" id="GO:0005634">
    <property type="term" value="C:nucleus"/>
    <property type="evidence" value="ECO:0007669"/>
    <property type="project" value="InterPro"/>
</dbReference>
<dbReference type="OrthoDB" id="8067224at2759"/>